<keyword evidence="1" id="KW-0548">Nucleotidyltransferase</keyword>
<dbReference type="STRING" id="671065.MetMK1DRAFT_00022420"/>
<organism evidence="2 3">
    <name type="scientific">Metallosphaera yellowstonensis MK1</name>
    <dbReference type="NCBI Taxonomy" id="671065"/>
    <lineage>
        <taxon>Archaea</taxon>
        <taxon>Thermoproteota</taxon>
        <taxon>Thermoprotei</taxon>
        <taxon>Sulfolobales</taxon>
        <taxon>Sulfolobaceae</taxon>
        <taxon>Metallosphaera</taxon>
    </lineage>
</organism>
<dbReference type="HAMAP" id="MF_00866">
    <property type="entry name" value="RNApol_arch_Rpo8"/>
    <property type="match status" value="1"/>
</dbReference>
<dbReference type="Gene3D" id="2.40.50.140">
    <property type="entry name" value="Nucleic acid-binding proteins"/>
    <property type="match status" value="1"/>
</dbReference>
<comment type="similarity">
    <text evidence="1">Belongs to the archaeal Rpo8 RNA polymerase subunit family.</text>
</comment>
<gene>
    <name evidence="1" type="primary">rpo8</name>
    <name evidence="1" type="synonym">rpoG</name>
    <name evidence="2" type="ORF">MetMK1DRAFT_00022420</name>
</gene>
<keyword evidence="3" id="KW-1185">Reference proteome</keyword>
<accession>H2C6Q2</accession>
<dbReference type="eggNOG" id="arCOG04271">
    <property type="taxonomic scope" value="Archaea"/>
</dbReference>
<dbReference type="EMBL" id="JH597768">
    <property type="protein sequence ID" value="EHP69479.1"/>
    <property type="molecule type" value="Genomic_DNA"/>
</dbReference>
<dbReference type="GO" id="GO:0003899">
    <property type="term" value="F:DNA-directed RNA polymerase activity"/>
    <property type="evidence" value="ECO:0007669"/>
    <property type="project" value="UniProtKB-UniRule"/>
</dbReference>
<dbReference type="EC" id="2.7.7.6" evidence="1"/>
<dbReference type="Proteomes" id="UP000003980">
    <property type="component" value="Unassembled WGS sequence"/>
</dbReference>
<comment type="catalytic activity">
    <reaction evidence="1">
        <text>RNA(n) + a ribonucleoside 5'-triphosphate = RNA(n+1) + diphosphate</text>
        <dbReference type="Rhea" id="RHEA:21248"/>
        <dbReference type="Rhea" id="RHEA-COMP:14527"/>
        <dbReference type="Rhea" id="RHEA-COMP:17342"/>
        <dbReference type="ChEBI" id="CHEBI:33019"/>
        <dbReference type="ChEBI" id="CHEBI:61557"/>
        <dbReference type="ChEBI" id="CHEBI:140395"/>
        <dbReference type="EC" id="2.7.7.6"/>
    </reaction>
</comment>
<comment type="function">
    <text evidence="1">DNA-dependent RNA polymerase (RNAP) catalyzes the transcription of DNA into RNA using the four ribonucleoside triphosphates as substrates.</text>
</comment>
<keyword evidence="1" id="KW-0240">DNA-directed RNA polymerase</keyword>
<keyword evidence="1" id="KW-0804">Transcription</keyword>
<dbReference type="RefSeq" id="WP_009073578.1">
    <property type="nucleotide sequence ID" value="NZ_JH597768.1"/>
</dbReference>
<dbReference type="OrthoDB" id="34039at2157"/>
<keyword evidence="1" id="KW-0963">Cytoplasm</keyword>
<reference evidence="2 3" key="1">
    <citation type="submission" date="2012-01" db="EMBL/GenBank/DDBJ databases">
        <title>Improved High-Quality Draft sequence of Metallosphaera yellowstonensis MK1.</title>
        <authorList>
            <consortium name="US DOE Joint Genome Institute"/>
            <person name="Lucas S."/>
            <person name="Han J."/>
            <person name="Cheng J.-F."/>
            <person name="Goodwin L."/>
            <person name="Pitluck S."/>
            <person name="Peters L."/>
            <person name="Teshima H."/>
            <person name="Detter J.C."/>
            <person name="Han C."/>
            <person name="Tapia R."/>
            <person name="Land M."/>
            <person name="Hauser L."/>
            <person name="Kyrpides N."/>
            <person name="Kozubal M."/>
            <person name="Macur R.E."/>
            <person name="Jay Z."/>
            <person name="Inskeep W."/>
            <person name="Woyke T."/>
        </authorList>
    </citation>
    <scope>NUCLEOTIDE SEQUENCE [LARGE SCALE GENOMIC DNA]</scope>
    <source>
        <strain evidence="2 3">MK1</strain>
    </source>
</reference>
<evidence type="ECO:0000313" key="2">
    <source>
        <dbReference type="EMBL" id="EHP69479.1"/>
    </source>
</evidence>
<evidence type="ECO:0000313" key="3">
    <source>
        <dbReference type="Proteomes" id="UP000003980"/>
    </source>
</evidence>
<protein>
    <recommendedName>
        <fullName evidence="1">DNA-directed RNA polymerase subunit Rpo8</fullName>
        <ecNumber evidence="1">2.7.7.6</ecNumber>
    </recommendedName>
    <alternativeName>
        <fullName evidence="1">DNA-directed RNA polymerase, subunit G</fullName>
    </alternativeName>
</protein>
<dbReference type="InterPro" id="IPR031555">
    <property type="entry name" value="RNA_pol_Rpo8"/>
</dbReference>
<dbReference type="HOGENOM" id="CLU_136588_0_0_2"/>
<dbReference type="Pfam" id="PF16992">
    <property type="entry name" value="RNA_pol_RpbG"/>
    <property type="match status" value="1"/>
</dbReference>
<dbReference type="GO" id="GO:0005737">
    <property type="term" value="C:cytoplasm"/>
    <property type="evidence" value="ECO:0007669"/>
    <property type="project" value="UniProtKB-SubCell"/>
</dbReference>
<dbReference type="GO" id="GO:0006351">
    <property type="term" value="P:DNA-templated transcription"/>
    <property type="evidence" value="ECO:0007669"/>
    <property type="project" value="UniProtKB-UniRule"/>
</dbReference>
<proteinExistence type="inferred from homology"/>
<comment type="subunit">
    <text evidence="1">Part of the RNA polymerase complex.</text>
</comment>
<name>H2C6Q2_9CREN</name>
<comment type="subcellular location">
    <subcellularLocation>
        <location evidence="1">Cytoplasm</location>
    </subcellularLocation>
</comment>
<dbReference type="InterPro" id="IPR012340">
    <property type="entry name" value="NA-bd_OB-fold"/>
</dbReference>
<dbReference type="GO" id="GO:0000428">
    <property type="term" value="C:DNA-directed RNA polymerase complex"/>
    <property type="evidence" value="ECO:0007669"/>
    <property type="project" value="UniProtKB-KW"/>
</dbReference>
<evidence type="ECO:0000256" key="1">
    <source>
        <dbReference type="HAMAP-Rule" id="MF_00866"/>
    </source>
</evidence>
<sequence length="122" mass="13865">MSVTYNFSQECTVERIEKGELRDLLVVKIKCGEITMNLDVVSSINIFKEGGKVRTIISQQPPEYSPDDFCAHGYVVTEKRKDSFITLISFFGPVLRISSQESFTKITQLKVMDHVYFCASNV</sequence>
<keyword evidence="1" id="KW-0808">Transferase</keyword>
<dbReference type="AlphaFoldDB" id="H2C6Q2"/>